<dbReference type="AlphaFoldDB" id="A0A554VKQ8"/>
<dbReference type="RefSeq" id="WP_109438132.1">
    <property type="nucleotide sequence ID" value="NZ_CANLFO010000002.1"/>
</dbReference>
<feature type="domain" description="Lipocalin-like" evidence="2">
    <location>
        <begin position="32"/>
        <end position="123"/>
    </location>
</feature>
<keyword evidence="4" id="KW-1185">Reference proteome</keyword>
<dbReference type="PROSITE" id="PS51257">
    <property type="entry name" value="PROKAR_LIPOPROTEIN"/>
    <property type="match status" value="1"/>
</dbReference>
<feature type="signal peptide" evidence="1">
    <location>
        <begin position="1"/>
        <end position="18"/>
    </location>
</feature>
<organism evidence="3 4">
    <name type="scientific">Aquimarina algiphila</name>
    <dbReference type="NCBI Taxonomy" id="2047982"/>
    <lineage>
        <taxon>Bacteria</taxon>
        <taxon>Pseudomonadati</taxon>
        <taxon>Bacteroidota</taxon>
        <taxon>Flavobacteriia</taxon>
        <taxon>Flavobacteriales</taxon>
        <taxon>Flavobacteriaceae</taxon>
        <taxon>Aquimarina</taxon>
    </lineage>
</organism>
<dbReference type="Pfam" id="PF13648">
    <property type="entry name" value="Lipocalin_4"/>
    <property type="match status" value="1"/>
</dbReference>
<dbReference type="EMBL" id="VLNR01000021">
    <property type="protein sequence ID" value="TSE08626.1"/>
    <property type="molecule type" value="Genomic_DNA"/>
</dbReference>
<protein>
    <recommendedName>
        <fullName evidence="2">Lipocalin-like domain-containing protein</fullName>
    </recommendedName>
</protein>
<dbReference type="OrthoDB" id="1143855at2"/>
<feature type="chain" id="PRO_5022236871" description="Lipocalin-like domain-containing protein" evidence="1">
    <location>
        <begin position="19"/>
        <end position="141"/>
    </location>
</feature>
<sequence>MKKGLTYTLMLTILWIVASCTTTNPKENIQHINGYWEIKKVQLKDGSEKEYNFNQSIDFFEVNDSVGIRKKVQPKLDGGFIITKDSETFSLAIKNDSLRIHYKTSLATWTETIISVKENQMVIQNETGNVYFYNRYQKIKL</sequence>
<evidence type="ECO:0000256" key="1">
    <source>
        <dbReference type="SAM" id="SignalP"/>
    </source>
</evidence>
<reference evidence="3 4" key="1">
    <citation type="submission" date="2019-07" db="EMBL/GenBank/DDBJ databases">
        <title>The draft genome sequence of Aquimarina algiphila M91.</title>
        <authorList>
            <person name="Meng X."/>
        </authorList>
    </citation>
    <scope>NUCLEOTIDE SEQUENCE [LARGE SCALE GENOMIC DNA]</scope>
    <source>
        <strain evidence="3 4">M91</strain>
    </source>
</reference>
<evidence type="ECO:0000313" key="3">
    <source>
        <dbReference type="EMBL" id="TSE08626.1"/>
    </source>
</evidence>
<dbReference type="Proteomes" id="UP000318833">
    <property type="component" value="Unassembled WGS sequence"/>
</dbReference>
<keyword evidence="1" id="KW-0732">Signal</keyword>
<comment type="caution">
    <text evidence="3">The sequence shown here is derived from an EMBL/GenBank/DDBJ whole genome shotgun (WGS) entry which is preliminary data.</text>
</comment>
<evidence type="ECO:0000313" key="4">
    <source>
        <dbReference type="Proteomes" id="UP000318833"/>
    </source>
</evidence>
<gene>
    <name evidence="3" type="ORF">FOF46_11775</name>
</gene>
<dbReference type="InterPro" id="IPR024311">
    <property type="entry name" value="Lipocalin-like"/>
</dbReference>
<name>A0A554VKQ8_9FLAO</name>
<accession>A0A554VKQ8</accession>
<proteinExistence type="predicted"/>
<evidence type="ECO:0000259" key="2">
    <source>
        <dbReference type="Pfam" id="PF13648"/>
    </source>
</evidence>